<organism evidence="1 2">
    <name type="scientific">Rhizoctonia solani</name>
    <dbReference type="NCBI Taxonomy" id="456999"/>
    <lineage>
        <taxon>Eukaryota</taxon>
        <taxon>Fungi</taxon>
        <taxon>Dikarya</taxon>
        <taxon>Basidiomycota</taxon>
        <taxon>Agaricomycotina</taxon>
        <taxon>Agaricomycetes</taxon>
        <taxon>Cantharellales</taxon>
        <taxon>Ceratobasidiaceae</taxon>
        <taxon>Rhizoctonia</taxon>
    </lineage>
</organism>
<reference evidence="1" key="1">
    <citation type="submission" date="2021-01" db="EMBL/GenBank/DDBJ databases">
        <authorList>
            <person name="Kaushik A."/>
        </authorList>
    </citation>
    <scope>NUCLEOTIDE SEQUENCE</scope>
    <source>
        <strain evidence="1">AG3-T5</strain>
    </source>
</reference>
<accession>A0A8H2XFJ6</accession>
<sequence length="830" mass="92026">MLRWGRWAVVHVVGSRSAVFSGSKNVSRVVWGRRSSSLVPALTSSRGTNEDSICPNPTSSVDPLKTLRELLVDKCPGGLESAYEACRAHHLPYLTQSEFYKLSIGARPEFIVRLCADQMALGRRIPDSERYRYMLAHLACCRCDSDTPTNPAPIEHLTHAQGHYTKLAKNHLGQAVPRVYLEHLLRIYQWSDPQISPLVSDTISNVLKSLLAKPRFRFEHCLAQVVWRIIASVQFDVPQTKALLHLLRLRLNSSFESSTRVLDSIESLRQTILDPPGADPKVHQEARLILHDAQAWEWLRALAGKPSSATGANTRLSVLGLLRQLEHALSSDSSPDLLERGWDVWMTILGAEAASVHVTPAVDRAILSAFLRLAARFQSVRVVSGSERLLTVLTSVVYAEDQIHMARPGSLSVQLGAAYACIGTSNAFGLAARLSSAGFRADRLLPGYVTHVVELLLEYRSPRVAWEIASQMRGDLPAALVTRVAHDCAKAGYITAAVSMLRDTRLGEERLSEERHHIALLCLRQLDRQRSVLTRVDALDICNALGPDLSRMPPELQPVAVRMALNAGLVYLAGLMGSQWQLQPPLRRLLAVRLVKAHLVRLAPKVVNPHQTRWLSVILDNAGYHQNIPARIRRSKMHTYGEINATRLGNKLLIRSGARLGGRAQLRATLATLARLLRAREPFWSNKRGPFRPDGVTLNIIVRALVRSTFCVSSSDLRAMFDLLSRAGRCGHNETGNHFGTEANCALGGYASSAIALAKLVPRSEGPWAFVRYVRPLLRTFVSGLRVRGDQEAVKVVVKILRAEDAHWRRAGWYRAGGPDTQQAREIDAN</sequence>
<dbReference type="AlphaFoldDB" id="A0A8H2XFJ6"/>
<gene>
    <name evidence="1" type="ORF">RDB_LOCUS51073</name>
</gene>
<name>A0A8H2XFJ6_9AGAM</name>
<evidence type="ECO:0000313" key="1">
    <source>
        <dbReference type="EMBL" id="CAE6423748.1"/>
    </source>
</evidence>
<dbReference type="EMBL" id="CAJMWW010000078">
    <property type="protein sequence ID" value="CAE6423748.1"/>
    <property type="molecule type" value="Genomic_DNA"/>
</dbReference>
<comment type="caution">
    <text evidence="1">The sequence shown here is derived from an EMBL/GenBank/DDBJ whole genome shotgun (WGS) entry which is preliminary data.</text>
</comment>
<evidence type="ECO:0000313" key="2">
    <source>
        <dbReference type="Proteomes" id="UP000663841"/>
    </source>
</evidence>
<proteinExistence type="predicted"/>
<protein>
    <submittedName>
        <fullName evidence="1">Uncharacterized protein</fullName>
    </submittedName>
</protein>
<dbReference type="Proteomes" id="UP000663841">
    <property type="component" value="Unassembled WGS sequence"/>
</dbReference>